<comment type="caution">
    <text evidence="1">The sequence shown here is derived from an EMBL/GenBank/DDBJ whole genome shotgun (WGS) entry which is preliminary data.</text>
</comment>
<accession>A0A511YEQ8</accession>
<proteinExistence type="predicted"/>
<dbReference type="EMBL" id="BJYI01000018">
    <property type="protein sequence ID" value="GEN73679.1"/>
    <property type="molecule type" value="Genomic_DNA"/>
</dbReference>
<dbReference type="Proteomes" id="UP000321150">
    <property type="component" value="Unassembled WGS sequence"/>
</dbReference>
<dbReference type="RefSeq" id="WP_111960907.1">
    <property type="nucleotide sequence ID" value="NZ_BJYI01000018.1"/>
</dbReference>
<evidence type="ECO:0000313" key="2">
    <source>
        <dbReference type="Proteomes" id="UP000321150"/>
    </source>
</evidence>
<organism evidence="1 2">
    <name type="scientific">Chryseobacterium lathyri</name>
    <dbReference type="NCBI Taxonomy" id="395933"/>
    <lineage>
        <taxon>Bacteria</taxon>
        <taxon>Pseudomonadati</taxon>
        <taxon>Bacteroidota</taxon>
        <taxon>Flavobacteriia</taxon>
        <taxon>Flavobacteriales</taxon>
        <taxon>Weeksellaceae</taxon>
        <taxon>Chryseobacterium group</taxon>
        <taxon>Chryseobacterium</taxon>
    </lineage>
</organism>
<sequence>MKNFKLVLIERNHDFNQSIKACEYLDVYEPCLVDNLCGDCGSIDTCTEDGIVPTCEYLDIYDPCGDCGTIDTETYIAPARKYAIS</sequence>
<reference evidence="1 2" key="1">
    <citation type="submission" date="2019-07" db="EMBL/GenBank/DDBJ databases">
        <title>Whole genome shotgun sequence of Chryseobacterium lathyri NBRC 105250.</title>
        <authorList>
            <person name="Hosoyama A."/>
            <person name="Uohara A."/>
            <person name="Ohji S."/>
            <person name="Ichikawa N."/>
        </authorList>
    </citation>
    <scope>NUCLEOTIDE SEQUENCE [LARGE SCALE GENOMIC DNA]</scope>
    <source>
        <strain evidence="1 2">NBRC 105250</strain>
    </source>
</reference>
<evidence type="ECO:0000313" key="1">
    <source>
        <dbReference type="EMBL" id="GEN73679.1"/>
    </source>
</evidence>
<name>A0A511YEQ8_9FLAO</name>
<protein>
    <submittedName>
        <fullName evidence="1">Uncharacterized protein</fullName>
    </submittedName>
</protein>
<dbReference type="AlphaFoldDB" id="A0A511YEQ8"/>
<gene>
    <name evidence="1" type="ORF">CLA01_37510</name>
</gene>